<keyword evidence="3" id="KW-1185">Reference proteome</keyword>
<sequence>MLKDDLQASIYKKIIHGKTGGGSQEDVMRRLLQNGSIGATLDEIYTHNDFEATERLIEKNIEDINETHRVVKEYIVRQKETYDFFNLNVIDDILCPTFDLTREEIEFLANTEPFQDFN</sequence>
<gene>
    <name evidence="1" type="ORF">A5888_001417</name>
    <name evidence="2" type="ORF">A5888_004295</name>
</gene>
<name>A0AAQ3VYP1_9ENTE</name>
<evidence type="ECO:0000313" key="2">
    <source>
        <dbReference type="EMBL" id="WYJ92506.1"/>
    </source>
</evidence>
<accession>A0AAQ3VYP1</accession>
<reference evidence="2" key="2">
    <citation type="submission" date="2024-03" db="EMBL/GenBank/DDBJ databases">
        <title>The Genome Sequence of Enterococcus sp. DIV0242b.</title>
        <authorList>
            <consortium name="The Broad Institute Genomics Platform"/>
            <consortium name="The Broad Institute Microbial Omics Core"/>
            <consortium name="The Broad Institute Genomic Center for Infectious Diseases"/>
            <person name="Earl A."/>
            <person name="Manson A."/>
            <person name="Gilmore M."/>
            <person name="Schwartman J."/>
            <person name="Shea T."/>
            <person name="Abouelleil A."/>
            <person name="Cao P."/>
            <person name="Chapman S."/>
            <person name="Cusick C."/>
            <person name="Young S."/>
            <person name="Neafsey D."/>
            <person name="Nusbaum C."/>
            <person name="Birren B."/>
        </authorList>
    </citation>
    <scope>NUCLEOTIDE SEQUENCE</scope>
    <source>
        <strain evidence="2">9E7_DIV0242</strain>
    </source>
</reference>
<evidence type="ECO:0000313" key="3">
    <source>
        <dbReference type="Proteomes" id="UP000195141"/>
    </source>
</evidence>
<dbReference type="EMBL" id="CP147247">
    <property type="protein sequence ID" value="WYJ92506.1"/>
    <property type="molecule type" value="Genomic_DNA"/>
</dbReference>
<reference evidence="2" key="1">
    <citation type="submission" date="2017-05" db="EMBL/GenBank/DDBJ databases">
        <authorList>
            <consortium name="The Broad Institute Genomics Platform"/>
            <consortium name="The Broad Institute Genomic Center for Infectious Diseases"/>
            <person name="Earl A."/>
            <person name="Manson A."/>
            <person name="Schwartman J."/>
            <person name="Gilmore M."/>
            <person name="Abouelleil A."/>
            <person name="Cao P."/>
            <person name="Chapman S."/>
            <person name="Cusick C."/>
            <person name="Shea T."/>
            <person name="Young S."/>
            <person name="Neafsey D."/>
            <person name="Nusbaum C."/>
            <person name="Birren B."/>
        </authorList>
    </citation>
    <scope>NUCLEOTIDE SEQUENCE</scope>
    <source>
        <strain evidence="2">9E7_DIV0242</strain>
    </source>
</reference>
<proteinExistence type="predicted"/>
<organism evidence="2 3">
    <name type="scientific">Candidatus Enterococcus clewellii</name>
    <dbReference type="NCBI Taxonomy" id="1834193"/>
    <lineage>
        <taxon>Bacteria</taxon>
        <taxon>Bacillati</taxon>
        <taxon>Bacillota</taxon>
        <taxon>Bacilli</taxon>
        <taxon>Lactobacillales</taxon>
        <taxon>Enterococcaceae</taxon>
        <taxon>Enterococcus</taxon>
    </lineage>
</organism>
<dbReference type="AlphaFoldDB" id="A0AAQ3VYP1"/>
<evidence type="ECO:0000313" key="1">
    <source>
        <dbReference type="EMBL" id="WYJ89694.1"/>
    </source>
</evidence>
<protein>
    <submittedName>
        <fullName evidence="2">Uncharacterized protein</fullName>
    </submittedName>
</protein>
<dbReference type="Proteomes" id="UP000195141">
    <property type="component" value="Chromosome"/>
</dbReference>
<dbReference type="EMBL" id="CP147247">
    <property type="protein sequence ID" value="WYJ89694.1"/>
    <property type="molecule type" value="Genomic_DNA"/>
</dbReference>
<dbReference type="RefSeq" id="WP_339101832.1">
    <property type="nucleotide sequence ID" value="NZ_CP147247.1"/>
</dbReference>